<keyword evidence="3" id="KW-1185">Reference proteome</keyword>
<gene>
    <name evidence="2" type="ORF">SPARVUS_LOCUS16166587</name>
</gene>
<feature type="non-terminal residue" evidence="2">
    <location>
        <position position="180"/>
    </location>
</feature>
<evidence type="ECO:0000313" key="2">
    <source>
        <dbReference type="EMBL" id="CAI9621633.1"/>
    </source>
</evidence>
<evidence type="ECO:0000256" key="1">
    <source>
        <dbReference type="SAM" id="MobiDB-lite"/>
    </source>
</evidence>
<dbReference type="PANTHER" id="PTHR23039">
    <property type="entry name" value="NANCE-HORAN SYNDROME PROTEIN"/>
    <property type="match status" value="1"/>
</dbReference>
<feature type="region of interest" description="Disordered" evidence="1">
    <location>
        <begin position="159"/>
        <end position="180"/>
    </location>
</feature>
<dbReference type="EMBL" id="CATNWA010021178">
    <property type="protein sequence ID" value="CAI9621633.1"/>
    <property type="molecule type" value="Genomic_DNA"/>
</dbReference>
<organism evidence="2 3">
    <name type="scientific">Staurois parvus</name>
    <dbReference type="NCBI Taxonomy" id="386267"/>
    <lineage>
        <taxon>Eukaryota</taxon>
        <taxon>Metazoa</taxon>
        <taxon>Chordata</taxon>
        <taxon>Craniata</taxon>
        <taxon>Vertebrata</taxon>
        <taxon>Euteleostomi</taxon>
        <taxon>Amphibia</taxon>
        <taxon>Batrachia</taxon>
        <taxon>Anura</taxon>
        <taxon>Neobatrachia</taxon>
        <taxon>Ranoidea</taxon>
        <taxon>Ranidae</taxon>
        <taxon>Staurois</taxon>
    </lineage>
</organism>
<feature type="compositionally biased region" description="Polar residues" evidence="1">
    <location>
        <begin position="162"/>
        <end position="180"/>
    </location>
</feature>
<dbReference type="Proteomes" id="UP001162483">
    <property type="component" value="Unassembled WGS sequence"/>
</dbReference>
<feature type="region of interest" description="Disordered" evidence="1">
    <location>
        <begin position="1"/>
        <end position="37"/>
    </location>
</feature>
<accession>A0ABN9HQ50</accession>
<name>A0ABN9HQ50_9NEOB</name>
<sequence>MSVRSEMIQRKGSTFRPHDSPSWPSGRTGRRRKEKRATVVGVPQHIAAELGLHSTSLHRGIHELFSKGQSQPCEKAARAPTVNGVHQDREEYVVIPTVDGMLTEAPPNGAHISLAAVEQTEAALQRHIEKVYQDDSCIGWKTGQKISPLLIRPKSVAVPGMTTHSSQSDPVSPVMSISPQ</sequence>
<dbReference type="PANTHER" id="PTHR23039:SF6">
    <property type="entry name" value="SIMILAR TO MKIAA1522 PROTEIN"/>
    <property type="match status" value="1"/>
</dbReference>
<evidence type="ECO:0000313" key="3">
    <source>
        <dbReference type="Proteomes" id="UP001162483"/>
    </source>
</evidence>
<protein>
    <submittedName>
        <fullName evidence="2">Uncharacterized protein</fullName>
    </submittedName>
</protein>
<comment type="caution">
    <text evidence="2">The sequence shown here is derived from an EMBL/GenBank/DDBJ whole genome shotgun (WGS) entry which is preliminary data.</text>
</comment>
<proteinExistence type="predicted"/>
<reference evidence="2" key="1">
    <citation type="submission" date="2023-05" db="EMBL/GenBank/DDBJ databases">
        <authorList>
            <person name="Stuckert A."/>
        </authorList>
    </citation>
    <scope>NUCLEOTIDE SEQUENCE</scope>
</reference>